<keyword evidence="3" id="KW-1185">Reference proteome</keyword>
<dbReference type="OrthoDB" id="9032491at2"/>
<feature type="compositionally biased region" description="Low complexity" evidence="1">
    <location>
        <begin position="14"/>
        <end position="38"/>
    </location>
</feature>
<dbReference type="Proteomes" id="UP000215158">
    <property type="component" value="Chromosome 2"/>
</dbReference>
<gene>
    <name evidence="2" type="ORF">CJU94_30445</name>
</gene>
<reference evidence="2 3" key="1">
    <citation type="submission" date="2017-08" db="EMBL/GenBank/DDBJ databases">
        <title>Identification and genetic characteristics of simultaneous BTEX- and naphthalene-degrading Paraburkholderia sp. BN5 isolated from petroleum-contaminated soil.</title>
        <authorList>
            <person name="Lee Y."/>
            <person name="Jeon C.O."/>
        </authorList>
    </citation>
    <scope>NUCLEOTIDE SEQUENCE [LARGE SCALE GENOMIC DNA]</scope>
    <source>
        <strain evidence="2 3">BN5</strain>
    </source>
</reference>
<evidence type="ECO:0000313" key="3">
    <source>
        <dbReference type="Proteomes" id="UP000215158"/>
    </source>
</evidence>
<protein>
    <submittedName>
        <fullName evidence="2">Beta-xylosidase</fullName>
    </submittedName>
</protein>
<proteinExistence type="predicted"/>
<feature type="compositionally biased region" description="Gly residues" evidence="1">
    <location>
        <begin position="68"/>
        <end position="85"/>
    </location>
</feature>
<dbReference type="KEGG" id="parb:CJU94_30445"/>
<evidence type="ECO:0000256" key="1">
    <source>
        <dbReference type="SAM" id="MobiDB-lite"/>
    </source>
</evidence>
<dbReference type="AlphaFoldDB" id="A0A248VVV5"/>
<evidence type="ECO:0000313" key="2">
    <source>
        <dbReference type="EMBL" id="ASW03015.1"/>
    </source>
</evidence>
<dbReference type="EMBL" id="CP022990">
    <property type="protein sequence ID" value="ASW03015.1"/>
    <property type="molecule type" value="Genomic_DNA"/>
</dbReference>
<organism evidence="2 3">
    <name type="scientific">Paraburkholderia aromaticivorans</name>
    <dbReference type="NCBI Taxonomy" id="2026199"/>
    <lineage>
        <taxon>Bacteria</taxon>
        <taxon>Pseudomonadati</taxon>
        <taxon>Pseudomonadota</taxon>
        <taxon>Betaproteobacteria</taxon>
        <taxon>Burkholderiales</taxon>
        <taxon>Burkholderiaceae</taxon>
        <taxon>Paraburkholderia</taxon>
    </lineage>
</organism>
<accession>A0A248VVV5</accession>
<feature type="compositionally biased region" description="Polar residues" evidence="1">
    <location>
        <begin position="1"/>
        <end position="13"/>
    </location>
</feature>
<feature type="region of interest" description="Disordered" evidence="1">
    <location>
        <begin position="1"/>
        <end position="85"/>
    </location>
</feature>
<name>A0A248VVV5_9BURK</name>
<sequence>MLASSQCSVAQITQGSGSSQQEHRSSSMGSAPDSSASMVHESTKPQTKDGGSGNSRGKTAGQGHKTQGAGGFDNGLYGTGAGSNK</sequence>